<evidence type="ECO:0000256" key="2">
    <source>
        <dbReference type="ARBA" id="ARBA00005005"/>
    </source>
</evidence>
<evidence type="ECO:0000256" key="9">
    <source>
        <dbReference type="ARBA" id="ARBA00023235"/>
    </source>
</evidence>
<evidence type="ECO:0000256" key="4">
    <source>
        <dbReference type="ARBA" id="ARBA00022832"/>
    </source>
</evidence>
<evidence type="ECO:0000259" key="14">
    <source>
        <dbReference type="Pfam" id="PF22622"/>
    </source>
</evidence>
<keyword evidence="5" id="KW-0560">Oxidoreductase</keyword>
<keyword evidence="8" id="KW-0576">Peroxisome</keyword>
<dbReference type="CDD" id="cd05353">
    <property type="entry name" value="hydroxyacyl-CoA-like_DH_SDR_c-like"/>
    <property type="match status" value="1"/>
</dbReference>
<evidence type="ECO:0000256" key="3">
    <source>
        <dbReference type="ARBA" id="ARBA00006484"/>
    </source>
</evidence>
<evidence type="ECO:0000259" key="12">
    <source>
        <dbReference type="Pfam" id="PF01575"/>
    </source>
</evidence>
<dbReference type="Ensembl" id="ENSSORT00005011908.1">
    <property type="protein sequence ID" value="ENSSORP00005011524.1"/>
    <property type="gene ID" value="ENSSORG00005004604.1"/>
</dbReference>
<dbReference type="GO" id="GO:0016491">
    <property type="term" value="F:oxidoreductase activity"/>
    <property type="evidence" value="ECO:0007669"/>
    <property type="project" value="UniProtKB-KW"/>
</dbReference>
<keyword evidence="16" id="KW-1185">Reference proteome</keyword>
<dbReference type="Gene3D" id="3.10.129.10">
    <property type="entry name" value="Hotdog Thioesterase"/>
    <property type="match status" value="2"/>
</dbReference>
<dbReference type="FunFam" id="3.10.129.10:FF:000013">
    <property type="entry name" value="Peroxisomal multifunctional enzyme type 2"/>
    <property type="match status" value="1"/>
</dbReference>
<evidence type="ECO:0000256" key="6">
    <source>
        <dbReference type="ARBA" id="ARBA00023027"/>
    </source>
</evidence>
<dbReference type="SUPFAM" id="SSF51735">
    <property type="entry name" value="NAD(P)-binding Rossmann-fold domains"/>
    <property type="match status" value="1"/>
</dbReference>
<dbReference type="InterPro" id="IPR029069">
    <property type="entry name" value="HotDog_dom_sf"/>
</dbReference>
<dbReference type="InterPro" id="IPR036291">
    <property type="entry name" value="NAD(P)-bd_dom_sf"/>
</dbReference>
<organism evidence="15 16">
    <name type="scientific">Sphaeramia orbicularis</name>
    <name type="common">orbiculate cardinalfish</name>
    <dbReference type="NCBI Taxonomy" id="375764"/>
    <lineage>
        <taxon>Eukaryota</taxon>
        <taxon>Metazoa</taxon>
        <taxon>Chordata</taxon>
        <taxon>Craniata</taxon>
        <taxon>Vertebrata</taxon>
        <taxon>Euteleostomi</taxon>
        <taxon>Actinopterygii</taxon>
        <taxon>Neopterygii</taxon>
        <taxon>Teleostei</taxon>
        <taxon>Neoteleostei</taxon>
        <taxon>Acanthomorphata</taxon>
        <taxon>Gobiaria</taxon>
        <taxon>Kurtiformes</taxon>
        <taxon>Apogonoidei</taxon>
        <taxon>Apogonidae</taxon>
        <taxon>Apogoninae</taxon>
        <taxon>Sphaeramia</taxon>
    </lineage>
</organism>
<reference evidence="15" key="1">
    <citation type="submission" date="2019-06" db="EMBL/GenBank/DDBJ databases">
        <authorList>
            <consortium name="Wellcome Sanger Institute Data Sharing"/>
        </authorList>
    </citation>
    <scope>NUCLEOTIDE SEQUENCE [LARGE SCALE GENOMIC DNA]</scope>
</reference>
<comment type="similarity">
    <text evidence="3">Belongs to the short-chain dehydrogenases/reductases (SDR) family.</text>
</comment>
<dbReference type="PROSITE" id="PS00061">
    <property type="entry name" value="ADH_SHORT"/>
    <property type="match status" value="1"/>
</dbReference>
<dbReference type="Pfam" id="PF00106">
    <property type="entry name" value="adh_short"/>
    <property type="match status" value="1"/>
</dbReference>
<dbReference type="Pfam" id="PF01575">
    <property type="entry name" value="MaoC_dehydratas"/>
    <property type="match status" value="1"/>
</dbReference>
<evidence type="ECO:0000256" key="5">
    <source>
        <dbReference type="ARBA" id="ARBA00023002"/>
    </source>
</evidence>
<dbReference type="Gene3D" id="3.40.50.720">
    <property type="entry name" value="NAD(P)-binding Rossmann-like Domain"/>
    <property type="match status" value="1"/>
</dbReference>
<feature type="domain" description="MaoC-like" evidence="12">
    <location>
        <begin position="451"/>
        <end position="549"/>
    </location>
</feature>
<keyword evidence="6" id="KW-0520">NAD</keyword>
<comment type="pathway">
    <text evidence="2">Lipid metabolism; fatty acid beta-oxidation.</text>
</comment>
<keyword evidence="10" id="KW-0456">Lyase</keyword>
<evidence type="ECO:0000256" key="10">
    <source>
        <dbReference type="ARBA" id="ARBA00023239"/>
    </source>
</evidence>
<evidence type="ECO:0000256" key="1">
    <source>
        <dbReference type="ARBA" id="ARBA00004275"/>
    </source>
</evidence>
<dbReference type="PANTHER" id="PTHR45024:SF2">
    <property type="entry name" value="SCP2 DOMAIN-CONTAINING PROTEIN"/>
    <property type="match status" value="1"/>
</dbReference>
<gene>
    <name evidence="15" type="primary">hsd17b4</name>
</gene>
<dbReference type="CDD" id="cd03448">
    <property type="entry name" value="HDE_HSD"/>
    <property type="match status" value="1"/>
</dbReference>
<dbReference type="Pfam" id="PF02036">
    <property type="entry name" value="SCP2"/>
    <property type="match status" value="1"/>
</dbReference>
<feature type="domain" description="Peroxisomal multifunctional enzyme type 2-like N-terminal" evidence="14">
    <location>
        <begin position="305"/>
        <end position="422"/>
    </location>
</feature>
<keyword evidence="7" id="KW-0443">Lipid metabolism</keyword>
<dbReference type="UniPathway" id="UPA00659"/>
<keyword evidence="4" id="KW-0276">Fatty acid metabolism</keyword>
<evidence type="ECO:0000256" key="7">
    <source>
        <dbReference type="ARBA" id="ARBA00023098"/>
    </source>
</evidence>
<dbReference type="PANTHER" id="PTHR45024">
    <property type="entry name" value="DEHYDROGENASES, SHORT CHAIN"/>
    <property type="match status" value="1"/>
</dbReference>
<evidence type="ECO:0000256" key="8">
    <source>
        <dbReference type="ARBA" id="ARBA00023140"/>
    </source>
</evidence>
<dbReference type="PRINTS" id="PR00081">
    <property type="entry name" value="GDHRDH"/>
</dbReference>
<dbReference type="GO" id="GO:0018812">
    <property type="term" value="F:3-hydroxyacyl-CoA dehydratase activity"/>
    <property type="evidence" value="ECO:0007669"/>
    <property type="project" value="UniProtKB-ARBA"/>
</dbReference>
<keyword evidence="9" id="KW-0413">Isomerase</keyword>
<evidence type="ECO:0000313" key="16">
    <source>
        <dbReference type="Proteomes" id="UP000472271"/>
    </source>
</evidence>
<dbReference type="InterPro" id="IPR054357">
    <property type="entry name" value="MFE-2_N"/>
</dbReference>
<dbReference type="InterPro" id="IPR002539">
    <property type="entry name" value="MaoC-like_dom"/>
</dbReference>
<dbReference type="SUPFAM" id="SSF54637">
    <property type="entry name" value="Thioesterase/thiol ester dehydrase-isomerase"/>
    <property type="match status" value="2"/>
</dbReference>
<proteinExistence type="inferred from homology"/>
<reference evidence="15" key="2">
    <citation type="submission" date="2025-08" db="UniProtKB">
        <authorList>
            <consortium name="Ensembl"/>
        </authorList>
    </citation>
    <scope>IDENTIFICATION</scope>
</reference>
<dbReference type="FunFam" id="3.30.1050.10:FF:000004">
    <property type="entry name" value="Hydroxysteroid 17-beta dehydrogenase 4"/>
    <property type="match status" value="1"/>
</dbReference>
<comment type="subcellular location">
    <subcellularLocation>
        <location evidence="1">Peroxisome</location>
    </subcellularLocation>
</comment>
<dbReference type="InterPro" id="IPR003033">
    <property type="entry name" value="SCP2_sterol-bd_dom"/>
</dbReference>
<dbReference type="AlphaFoldDB" id="A0A672Z429"/>
<reference evidence="15" key="3">
    <citation type="submission" date="2025-09" db="UniProtKB">
        <authorList>
            <consortium name="Ensembl"/>
        </authorList>
    </citation>
    <scope>IDENTIFICATION</scope>
</reference>
<dbReference type="GO" id="GO:0005777">
    <property type="term" value="C:peroxisome"/>
    <property type="evidence" value="ECO:0007669"/>
    <property type="project" value="UniProtKB-SubCell"/>
</dbReference>
<evidence type="ECO:0000259" key="13">
    <source>
        <dbReference type="Pfam" id="PF02036"/>
    </source>
</evidence>
<accession>A0A672Z429</accession>
<sequence>MSLSFEGRVVLVTGAGGGLGKEYALAFAERGASVVVNDLGVDTKGGGKSSAAADKVVEEIRAKGGKAVANYDSVEDGEKLIQTALDEFGRIGKLQCFFCINIYFSFILLSTPDLIHRVHLRGSFLVTRAAWNHMKKQKFGRIIMTASAAGIYGNFGQANYSAAKLGMLGLANTLAIEGRNYNIYCNTIAPVAGSRLTETVMPPDLVASLKPEYVAPIVLWLCHEQCQENGGLFEVGAGWIGKLRWERSQGCIVRRNNNAQKWSTVEHEYLHLYINRYKFFLIHLLSCFFTVDAEAVGQKLPPTTFSFNHTQSILYALGVGMSTKDSDHLRFLYEGHPDFSCLPTFGVIPSQAAMMDGGLGSVPGLNIDFTQVLHGEQYLELYKPLPTSGIQLKPPCLFLLAVNTYSGKELVCYNQWSVFVVGAGGFGGKRNSDKAKVCVVYRSKQCVVSLRIQAALYRLSGDWNPLHIDPSFAAMGGFKAPILHGLCSFGFAARHVLKQYADNDPSRFKAIKVRFVKPVMPGQSLQTEMWKEGNRIHIQCKVKETDAVVLSGAYVDLQGASEGGGLQSELVFAEIGRRIKDVGSELVKKVNAVFGWEITKDGQNVAQWTIDLKNGCGALHKGPYSGKADVTFTVSDDDFMEVVQGKLNPQKAFFSGKLKIRGNIMLSQKLEVILKDYAKL</sequence>
<evidence type="ECO:0000256" key="11">
    <source>
        <dbReference type="ARBA" id="ARBA00073497"/>
    </source>
</evidence>
<dbReference type="Proteomes" id="UP000472271">
    <property type="component" value="Chromosome 9"/>
</dbReference>
<dbReference type="Pfam" id="PF22622">
    <property type="entry name" value="MFE-2_hydrat-2_N"/>
    <property type="match status" value="1"/>
</dbReference>
<evidence type="ECO:0000313" key="15">
    <source>
        <dbReference type="Ensembl" id="ENSSORP00005011524.1"/>
    </source>
</evidence>
<dbReference type="InterPro" id="IPR051687">
    <property type="entry name" value="Peroxisomal_Beta-Oxidation"/>
</dbReference>
<name>A0A672Z429_9TELE</name>
<dbReference type="FunFam" id="3.40.50.720:FF:000185">
    <property type="entry name" value="peroxisomal multifunctional enzyme type 2"/>
    <property type="match status" value="1"/>
</dbReference>
<dbReference type="SUPFAM" id="SSF55718">
    <property type="entry name" value="SCP-like"/>
    <property type="match status" value="1"/>
</dbReference>
<dbReference type="Gene3D" id="3.30.1050.10">
    <property type="entry name" value="SCP2 sterol-binding domain"/>
    <property type="match status" value="1"/>
</dbReference>
<dbReference type="GO" id="GO:0016853">
    <property type="term" value="F:isomerase activity"/>
    <property type="evidence" value="ECO:0007669"/>
    <property type="project" value="UniProtKB-KW"/>
</dbReference>
<protein>
    <recommendedName>
        <fullName evidence="11">Peroxisomal multifunctional enzyme type 2</fullName>
    </recommendedName>
</protein>
<dbReference type="GO" id="GO:0006635">
    <property type="term" value="P:fatty acid beta-oxidation"/>
    <property type="evidence" value="ECO:0007669"/>
    <property type="project" value="UniProtKB-UniPathway"/>
</dbReference>
<dbReference type="InterPro" id="IPR020904">
    <property type="entry name" value="Sc_DH/Rdtase_CS"/>
</dbReference>
<dbReference type="InterPro" id="IPR036527">
    <property type="entry name" value="SCP2_sterol-bd_dom_sf"/>
</dbReference>
<feature type="domain" description="SCP2" evidence="13">
    <location>
        <begin position="574"/>
        <end position="675"/>
    </location>
</feature>
<dbReference type="InterPro" id="IPR002347">
    <property type="entry name" value="SDR_fam"/>
</dbReference>